<dbReference type="InterPro" id="IPR001611">
    <property type="entry name" value="Leu-rich_rpt"/>
</dbReference>
<feature type="transmembrane region" description="Helical" evidence="5">
    <location>
        <begin position="451"/>
        <end position="476"/>
    </location>
</feature>
<feature type="region of interest" description="Disordered" evidence="4">
    <location>
        <begin position="578"/>
        <end position="599"/>
    </location>
</feature>
<feature type="compositionally biased region" description="Basic and acidic residues" evidence="4">
    <location>
        <begin position="641"/>
        <end position="650"/>
    </location>
</feature>
<keyword evidence="5" id="KW-1133">Transmembrane helix</keyword>
<keyword evidence="7" id="KW-1185">Reference proteome</keyword>
<dbReference type="PANTHER" id="PTHR24369:SF210">
    <property type="entry name" value="CHAOPTIN-RELATED"/>
    <property type="match status" value="1"/>
</dbReference>
<dbReference type="SUPFAM" id="SSF52058">
    <property type="entry name" value="L domain-like"/>
    <property type="match status" value="1"/>
</dbReference>
<keyword evidence="5" id="KW-0472">Membrane</keyword>
<reference evidence="6" key="1">
    <citation type="journal article" date="2023" name="Insect Mol. Biol.">
        <title>Genome sequencing provides insights into the evolution of gene families encoding plant cell wall-degrading enzymes in longhorned beetles.</title>
        <authorList>
            <person name="Shin N.R."/>
            <person name="Okamura Y."/>
            <person name="Kirsch R."/>
            <person name="Pauchet Y."/>
        </authorList>
    </citation>
    <scope>NUCLEOTIDE SEQUENCE</scope>
    <source>
        <strain evidence="6">AMC_N1</strain>
    </source>
</reference>
<name>A0AAV8YX58_9CUCU</name>
<dbReference type="InterPro" id="IPR032675">
    <property type="entry name" value="LRR_dom_sf"/>
</dbReference>
<protein>
    <submittedName>
        <fullName evidence="6">Uncharacterized protein</fullName>
    </submittedName>
</protein>
<evidence type="ECO:0000313" key="6">
    <source>
        <dbReference type="EMBL" id="KAJ8955279.1"/>
    </source>
</evidence>
<evidence type="ECO:0000256" key="2">
    <source>
        <dbReference type="ARBA" id="ARBA00022729"/>
    </source>
</evidence>
<sequence length="684" mass="77656">MLQILTLTVKCSKRIRSSYVYFFQTCNTPDLKLTLENTYFTNNTVTKGWLSGLSKDVDELTISSEFLSEIGESAFSGPPFGSLKQLVIKDSRLKMLKRQAVNNTKLETLEIRCIDAITPEFDALGPIADFLIVLQLNGCIDTIQSIINITGPGTSVFNKLLQFDLRYNSFNQVLNHSFAGLSTIVALYLSNNNIDYMEVDAFKDIRSSLQLLDISNNKLSTLPEGIFGGFYHVGEIDISNNRWNCNCSLVWLKDFYIKNLESYFRNGTIQFQCTQGKYSDVDFCPSTPSGHNITSTTEISFITITEKYLTTADTTTTSDDSDNYVYLDCKDLTLQDTSLEGKNMIYSHSVKVRNGTITYNFYQIEDTPNYEIKVVNTIGSDYVVWINTKNSTDYGCVHNVQEIIQLSNLQYDNTYTLCLLKESSDTVTPFDCTSLSVPPEWKNLAWIKNKYIPIVIGAVAGATVAIVLTTSLIIFYTIRQHPKLIKGNKRVVIVRNKSADALVMPNYDRQPYIPPSITTNSEGYLTPRHKMYTRVNERRFRPLNTITENFYRDMLYNRSMGSYQEQMFHRRAAGNGVYEAPPLPPNHPSDRLKNSPRPRSSLYNVNTISILFGSSVMNPLDARSLSPRPLVSDRGTGIDTRNTKKRDDHRASVQYEKANAYCYCLPLHNYEKEWANPIDMMCGV</sequence>
<accession>A0AAV8YX58</accession>
<evidence type="ECO:0000256" key="3">
    <source>
        <dbReference type="ARBA" id="ARBA00022737"/>
    </source>
</evidence>
<feature type="region of interest" description="Disordered" evidence="4">
    <location>
        <begin position="627"/>
        <end position="650"/>
    </location>
</feature>
<dbReference type="Pfam" id="PF13855">
    <property type="entry name" value="LRR_8"/>
    <property type="match status" value="1"/>
</dbReference>
<dbReference type="InterPro" id="IPR003591">
    <property type="entry name" value="Leu-rich_rpt_typical-subtyp"/>
</dbReference>
<evidence type="ECO:0000313" key="7">
    <source>
        <dbReference type="Proteomes" id="UP001162162"/>
    </source>
</evidence>
<gene>
    <name evidence="6" type="ORF">NQ318_000307</name>
</gene>
<keyword evidence="2" id="KW-0732">Signal</keyword>
<keyword evidence="3" id="KW-0677">Repeat</keyword>
<organism evidence="6 7">
    <name type="scientific">Aromia moschata</name>
    <dbReference type="NCBI Taxonomy" id="1265417"/>
    <lineage>
        <taxon>Eukaryota</taxon>
        <taxon>Metazoa</taxon>
        <taxon>Ecdysozoa</taxon>
        <taxon>Arthropoda</taxon>
        <taxon>Hexapoda</taxon>
        <taxon>Insecta</taxon>
        <taxon>Pterygota</taxon>
        <taxon>Neoptera</taxon>
        <taxon>Endopterygota</taxon>
        <taxon>Coleoptera</taxon>
        <taxon>Polyphaga</taxon>
        <taxon>Cucujiformia</taxon>
        <taxon>Chrysomeloidea</taxon>
        <taxon>Cerambycidae</taxon>
        <taxon>Cerambycinae</taxon>
        <taxon>Callichromatini</taxon>
        <taxon>Aromia</taxon>
    </lineage>
</organism>
<dbReference type="GO" id="GO:0005886">
    <property type="term" value="C:plasma membrane"/>
    <property type="evidence" value="ECO:0007669"/>
    <property type="project" value="TreeGrafter"/>
</dbReference>
<dbReference type="SMART" id="SM00369">
    <property type="entry name" value="LRR_TYP"/>
    <property type="match status" value="3"/>
</dbReference>
<evidence type="ECO:0000256" key="5">
    <source>
        <dbReference type="SAM" id="Phobius"/>
    </source>
</evidence>
<dbReference type="Gene3D" id="3.80.10.10">
    <property type="entry name" value="Ribonuclease Inhibitor"/>
    <property type="match status" value="1"/>
</dbReference>
<dbReference type="Proteomes" id="UP001162162">
    <property type="component" value="Unassembled WGS sequence"/>
</dbReference>
<dbReference type="AlphaFoldDB" id="A0AAV8YX58"/>
<dbReference type="PROSITE" id="PS51450">
    <property type="entry name" value="LRR"/>
    <property type="match status" value="1"/>
</dbReference>
<evidence type="ECO:0000256" key="1">
    <source>
        <dbReference type="ARBA" id="ARBA00022614"/>
    </source>
</evidence>
<evidence type="ECO:0000256" key="4">
    <source>
        <dbReference type="SAM" id="MobiDB-lite"/>
    </source>
</evidence>
<proteinExistence type="predicted"/>
<comment type="caution">
    <text evidence="6">The sequence shown here is derived from an EMBL/GenBank/DDBJ whole genome shotgun (WGS) entry which is preliminary data.</text>
</comment>
<dbReference type="EMBL" id="JAPWTK010000039">
    <property type="protein sequence ID" value="KAJ8955279.1"/>
    <property type="molecule type" value="Genomic_DNA"/>
</dbReference>
<dbReference type="InterPro" id="IPR050541">
    <property type="entry name" value="LRR_TM_domain-containing"/>
</dbReference>
<keyword evidence="1" id="KW-0433">Leucine-rich repeat</keyword>
<dbReference type="PANTHER" id="PTHR24369">
    <property type="entry name" value="ANTIGEN BSP, PUTATIVE-RELATED"/>
    <property type="match status" value="1"/>
</dbReference>
<keyword evidence="5" id="KW-0812">Transmembrane</keyword>